<dbReference type="InterPro" id="IPR036942">
    <property type="entry name" value="Beta-barrel_TonB_sf"/>
</dbReference>
<evidence type="ECO:0000256" key="9">
    <source>
        <dbReference type="ARBA" id="ARBA00023237"/>
    </source>
</evidence>
<keyword evidence="7 11" id="KW-0798">TonB box</keyword>
<evidence type="ECO:0000256" key="11">
    <source>
        <dbReference type="RuleBase" id="RU003357"/>
    </source>
</evidence>
<accession>A0A6V8N4H2</accession>
<evidence type="ECO:0000313" key="15">
    <source>
        <dbReference type="Proteomes" id="UP000587586"/>
    </source>
</evidence>
<dbReference type="Pfam" id="PF07715">
    <property type="entry name" value="Plug"/>
    <property type="match status" value="1"/>
</dbReference>
<dbReference type="Gene3D" id="2.40.170.20">
    <property type="entry name" value="TonB-dependent receptor, beta-barrel domain"/>
    <property type="match status" value="1"/>
</dbReference>
<evidence type="ECO:0000256" key="3">
    <source>
        <dbReference type="ARBA" id="ARBA00022452"/>
    </source>
</evidence>
<dbReference type="PANTHER" id="PTHR30069">
    <property type="entry name" value="TONB-DEPENDENT OUTER MEMBRANE RECEPTOR"/>
    <property type="match status" value="1"/>
</dbReference>
<evidence type="ECO:0008006" key="16">
    <source>
        <dbReference type="Google" id="ProtNLM"/>
    </source>
</evidence>
<evidence type="ECO:0000259" key="13">
    <source>
        <dbReference type="Pfam" id="PF07715"/>
    </source>
</evidence>
<keyword evidence="15" id="KW-1185">Reference proteome</keyword>
<keyword evidence="3 10" id="KW-1134">Transmembrane beta strand</keyword>
<evidence type="ECO:0000256" key="8">
    <source>
        <dbReference type="ARBA" id="ARBA00023136"/>
    </source>
</evidence>
<sequence>MAAEGGVDELSELGLDELLKVKVLKVYGVSRYEQDAHEAPAQVTVVDAEEIRHHDYRLLSDLLKGVAGLYVTDDHNYRYLGYRGFSVPSDYNTRVLIMIDGVRLNDEVYHQAPIGFDFPLDLRLVERVEIVRGPSQAVYGNNAFLLVINVITRIPPGVLKTETELAGDTTGAFSARATAGGPVSRGGGGLLVSGSFYGAPGQDLYFPAFDTPATNHGVAHDSDFARSASAFLKFNSAKFSLLGGYLHNLKGIPTGAWGTTFNDNASRTSDDRFFGDLSYHAVESPAGVLKLRAYLNGYNYSGTYSYRPVSIDYDHSHSTTLGAEVVGNLVLPANHILAAGVDYRHSLRVEQGDSKGFHDDRTVEEVGLFVQDEHRPFQSLILTGSLRYDRLSQGLDSWSPKAAVVWLPTSELALKYLFGRSFRAPNAYERYYSADPYRANPDLREEVMYSNELVADLQLDGPWRATVTGFQYDYQGLITTYIDGDGFFRLKNAGTMRSRGIETEVSGAWENWSGGFGYTYQNSLLYEGSTTHPPNSPHHLMKLRLAREFLARKVVLSGELQYTSRLGTLSPGASVAPYLLGNLTLLVKDLALKGLDLSLSLRNIFDTTYSQPGGNEHLPVSSIPQEGISAGVRATYRF</sequence>
<comment type="caution">
    <text evidence="14">The sequence shown here is derived from an EMBL/GenBank/DDBJ whole genome shotgun (WGS) entry which is preliminary data.</text>
</comment>
<evidence type="ECO:0000256" key="6">
    <source>
        <dbReference type="ARBA" id="ARBA00023065"/>
    </source>
</evidence>
<dbReference type="PROSITE" id="PS52016">
    <property type="entry name" value="TONB_DEPENDENT_REC_3"/>
    <property type="match status" value="1"/>
</dbReference>
<protein>
    <recommendedName>
        <fullName evidence="16">TonB-dependent receptor</fullName>
    </recommendedName>
</protein>
<keyword evidence="2 10" id="KW-0813">Transport</keyword>
<evidence type="ECO:0000313" key="14">
    <source>
        <dbReference type="EMBL" id="GFO66513.1"/>
    </source>
</evidence>
<proteinExistence type="inferred from homology"/>
<evidence type="ECO:0000256" key="2">
    <source>
        <dbReference type="ARBA" id="ARBA00022448"/>
    </source>
</evidence>
<evidence type="ECO:0000256" key="7">
    <source>
        <dbReference type="ARBA" id="ARBA00023077"/>
    </source>
</evidence>
<dbReference type="PANTHER" id="PTHR30069:SF53">
    <property type="entry name" value="COLICIN I RECEPTOR-RELATED"/>
    <property type="match status" value="1"/>
</dbReference>
<comment type="similarity">
    <text evidence="10 11">Belongs to the TonB-dependent receptor family.</text>
</comment>
<gene>
    <name evidence="14" type="ORF">GMLC_00920</name>
</gene>
<organism evidence="14 15">
    <name type="scientific">Geomonas limicola</name>
    <dbReference type="NCBI Taxonomy" id="2740186"/>
    <lineage>
        <taxon>Bacteria</taxon>
        <taxon>Pseudomonadati</taxon>
        <taxon>Thermodesulfobacteriota</taxon>
        <taxon>Desulfuromonadia</taxon>
        <taxon>Geobacterales</taxon>
        <taxon>Geobacteraceae</taxon>
        <taxon>Geomonas</taxon>
    </lineage>
</organism>
<keyword evidence="8 10" id="KW-0472">Membrane</keyword>
<dbReference type="Proteomes" id="UP000587586">
    <property type="component" value="Unassembled WGS sequence"/>
</dbReference>
<dbReference type="GO" id="GO:0044718">
    <property type="term" value="P:siderophore transmembrane transport"/>
    <property type="evidence" value="ECO:0007669"/>
    <property type="project" value="TreeGrafter"/>
</dbReference>
<feature type="domain" description="TonB-dependent receptor plug" evidence="13">
    <location>
        <begin position="37"/>
        <end position="143"/>
    </location>
</feature>
<name>A0A6V8N4H2_9BACT</name>
<dbReference type="Gene3D" id="2.170.130.10">
    <property type="entry name" value="TonB-dependent receptor, plug domain"/>
    <property type="match status" value="1"/>
</dbReference>
<evidence type="ECO:0000256" key="5">
    <source>
        <dbReference type="ARBA" id="ARBA00022729"/>
    </source>
</evidence>
<keyword evidence="6" id="KW-0406">Ion transport</keyword>
<evidence type="ECO:0000259" key="12">
    <source>
        <dbReference type="Pfam" id="PF00593"/>
    </source>
</evidence>
<keyword evidence="9 10" id="KW-0998">Cell outer membrane</keyword>
<dbReference type="Pfam" id="PF00593">
    <property type="entry name" value="TonB_dep_Rec_b-barrel"/>
    <property type="match status" value="1"/>
</dbReference>
<reference evidence="15" key="1">
    <citation type="submission" date="2020-06" db="EMBL/GenBank/DDBJ databases">
        <title>Draft genomic sequecing of Geomonas sp. Red745.</title>
        <authorList>
            <person name="Itoh H."/>
            <person name="Xu Z.X."/>
            <person name="Ushijima N."/>
            <person name="Masuda Y."/>
            <person name="Shiratori Y."/>
            <person name="Senoo K."/>
        </authorList>
    </citation>
    <scope>NUCLEOTIDE SEQUENCE [LARGE SCALE GENOMIC DNA]</scope>
    <source>
        <strain evidence="15">Red745</strain>
    </source>
</reference>
<dbReference type="GO" id="GO:0009279">
    <property type="term" value="C:cell outer membrane"/>
    <property type="evidence" value="ECO:0007669"/>
    <property type="project" value="UniProtKB-SubCell"/>
</dbReference>
<evidence type="ECO:0000256" key="1">
    <source>
        <dbReference type="ARBA" id="ARBA00004571"/>
    </source>
</evidence>
<feature type="domain" description="TonB-dependent receptor-like beta-barrel" evidence="12">
    <location>
        <begin position="238"/>
        <end position="604"/>
    </location>
</feature>
<dbReference type="AlphaFoldDB" id="A0A6V8N4H2"/>
<dbReference type="EMBL" id="BLXZ01000001">
    <property type="protein sequence ID" value="GFO66513.1"/>
    <property type="molecule type" value="Genomic_DNA"/>
</dbReference>
<dbReference type="SUPFAM" id="SSF56935">
    <property type="entry name" value="Porins"/>
    <property type="match status" value="1"/>
</dbReference>
<comment type="subcellular location">
    <subcellularLocation>
        <location evidence="1 10">Cell outer membrane</location>
        <topology evidence="1 10">Multi-pass membrane protein</topology>
    </subcellularLocation>
</comment>
<dbReference type="InterPro" id="IPR012910">
    <property type="entry name" value="Plug_dom"/>
</dbReference>
<evidence type="ECO:0000256" key="4">
    <source>
        <dbReference type="ARBA" id="ARBA00022692"/>
    </source>
</evidence>
<dbReference type="InterPro" id="IPR000531">
    <property type="entry name" value="Beta-barrel_TonB"/>
</dbReference>
<dbReference type="GO" id="GO:0015344">
    <property type="term" value="F:siderophore uptake transmembrane transporter activity"/>
    <property type="evidence" value="ECO:0007669"/>
    <property type="project" value="TreeGrafter"/>
</dbReference>
<keyword evidence="4 10" id="KW-0812">Transmembrane</keyword>
<dbReference type="RefSeq" id="WP_183359049.1">
    <property type="nucleotide sequence ID" value="NZ_BLXZ01000001.1"/>
</dbReference>
<evidence type="ECO:0000256" key="10">
    <source>
        <dbReference type="PROSITE-ProRule" id="PRU01360"/>
    </source>
</evidence>
<dbReference type="InterPro" id="IPR037066">
    <property type="entry name" value="Plug_dom_sf"/>
</dbReference>
<dbReference type="InterPro" id="IPR039426">
    <property type="entry name" value="TonB-dep_rcpt-like"/>
</dbReference>
<keyword evidence="5" id="KW-0732">Signal</keyword>